<dbReference type="RefSeq" id="WP_129603421.1">
    <property type="nucleotide sequence ID" value="NZ_SBLB01000005.1"/>
</dbReference>
<proteinExistence type="predicted"/>
<dbReference type="SUPFAM" id="SSF158682">
    <property type="entry name" value="TerB-like"/>
    <property type="match status" value="1"/>
</dbReference>
<sequence length="131" mass="14718">MDANKVGSKPAPLTAAPADLYLGLGNVVYALAKVDGGIDPEETRLARQLLGEQPYGELALHTFFLLENCAVPVEEAYDFALRRFTTHRKFLTVPMKKRFVNILLQIAEAHNNTSARELELIQRFRHDLGRL</sequence>
<dbReference type="CDD" id="cd07177">
    <property type="entry name" value="terB_like"/>
    <property type="match status" value="1"/>
</dbReference>
<dbReference type="EMBL" id="SBLB01000005">
    <property type="protein sequence ID" value="RYC68607.1"/>
    <property type="molecule type" value="Genomic_DNA"/>
</dbReference>
<accession>A0A4Q2UGX3</accession>
<protein>
    <submittedName>
        <fullName evidence="1">TerB family tellurite resistance protein</fullName>
    </submittedName>
</protein>
<dbReference type="InterPro" id="IPR029024">
    <property type="entry name" value="TerB-like"/>
</dbReference>
<dbReference type="Proteomes" id="UP000290407">
    <property type="component" value="Unassembled WGS sequence"/>
</dbReference>
<dbReference type="AlphaFoldDB" id="A0A4Q2UGX3"/>
<gene>
    <name evidence="1" type="ORF">EQG79_19880</name>
</gene>
<comment type="caution">
    <text evidence="1">The sequence shown here is derived from an EMBL/GenBank/DDBJ whole genome shotgun (WGS) entry which is preliminary data.</text>
</comment>
<evidence type="ECO:0000313" key="1">
    <source>
        <dbReference type="EMBL" id="RYC68607.1"/>
    </source>
</evidence>
<name>A0A4Q2UGX3_9BACT</name>
<evidence type="ECO:0000313" key="2">
    <source>
        <dbReference type="Proteomes" id="UP000290407"/>
    </source>
</evidence>
<keyword evidence="2" id="KW-1185">Reference proteome</keyword>
<organism evidence="1 2">
    <name type="scientific">Spirosoma sordidisoli</name>
    <dbReference type="NCBI Taxonomy" id="2502893"/>
    <lineage>
        <taxon>Bacteria</taxon>
        <taxon>Pseudomonadati</taxon>
        <taxon>Bacteroidota</taxon>
        <taxon>Cytophagia</taxon>
        <taxon>Cytophagales</taxon>
        <taxon>Cytophagaceae</taxon>
        <taxon>Spirosoma</taxon>
    </lineage>
</organism>
<dbReference type="Gene3D" id="1.10.3680.10">
    <property type="entry name" value="TerB-like"/>
    <property type="match status" value="1"/>
</dbReference>
<reference evidence="1 2" key="1">
    <citation type="submission" date="2019-01" db="EMBL/GenBank/DDBJ databases">
        <title>Spirosoma flava sp. nov., a propanil-degrading bacterium isolated from herbicide-contaminated soil.</title>
        <authorList>
            <person name="Zhang L."/>
            <person name="Jiang J.-D."/>
        </authorList>
    </citation>
    <scope>NUCLEOTIDE SEQUENCE [LARGE SCALE GENOMIC DNA]</scope>
    <source>
        <strain evidence="1 2">TY50</strain>
    </source>
</reference>